<accession>A0A4Y7KL52</accession>
<reference evidence="1 2" key="1">
    <citation type="journal article" date="2018" name="Science">
        <title>The opium poppy genome and morphinan production.</title>
        <authorList>
            <person name="Guo L."/>
            <person name="Winzer T."/>
            <person name="Yang X."/>
            <person name="Li Y."/>
            <person name="Ning Z."/>
            <person name="He Z."/>
            <person name="Teodor R."/>
            <person name="Lu Y."/>
            <person name="Bowser T.A."/>
            <person name="Graham I.A."/>
            <person name="Ye K."/>
        </authorList>
    </citation>
    <scope>NUCLEOTIDE SEQUENCE [LARGE SCALE GENOMIC DNA]</scope>
    <source>
        <strain evidence="2">cv. HN1</strain>
        <tissue evidence="1">Leaves</tissue>
    </source>
</reference>
<dbReference type="EMBL" id="CM010722">
    <property type="protein sequence ID" value="RZC73060.1"/>
    <property type="molecule type" value="Genomic_DNA"/>
</dbReference>
<evidence type="ECO:0000313" key="1">
    <source>
        <dbReference type="EMBL" id="RZC73060.1"/>
    </source>
</evidence>
<gene>
    <name evidence="1" type="ORF">C5167_048541</name>
</gene>
<dbReference type="STRING" id="3469.A0A4Y7KL52"/>
<evidence type="ECO:0000313" key="2">
    <source>
        <dbReference type="Proteomes" id="UP000316621"/>
    </source>
</evidence>
<proteinExistence type="predicted"/>
<sequence>MNLDKLQCGSEDLLLWELQFSYIAFLLGSHLHRIILTHHSTEKVSFFTKFIEVSVSKDDKIVSGGEKGASLFLDDSWPL</sequence>
<dbReference type="Gramene" id="RZC73060">
    <property type="protein sequence ID" value="RZC73060"/>
    <property type="gene ID" value="C5167_048541"/>
</dbReference>
<organism evidence="1 2">
    <name type="scientific">Papaver somniferum</name>
    <name type="common">Opium poppy</name>
    <dbReference type="NCBI Taxonomy" id="3469"/>
    <lineage>
        <taxon>Eukaryota</taxon>
        <taxon>Viridiplantae</taxon>
        <taxon>Streptophyta</taxon>
        <taxon>Embryophyta</taxon>
        <taxon>Tracheophyta</taxon>
        <taxon>Spermatophyta</taxon>
        <taxon>Magnoliopsida</taxon>
        <taxon>Ranunculales</taxon>
        <taxon>Papaveraceae</taxon>
        <taxon>Papaveroideae</taxon>
        <taxon>Papaver</taxon>
    </lineage>
</organism>
<dbReference type="Proteomes" id="UP000316621">
    <property type="component" value="Chromosome 8"/>
</dbReference>
<keyword evidence="2" id="KW-1185">Reference proteome</keyword>
<name>A0A4Y7KL52_PAPSO</name>
<dbReference type="AlphaFoldDB" id="A0A4Y7KL52"/>
<protein>
    <submittedName>
        <fullName evidence="1">Uncharacterized protein</fullName>
    </submittedName>
</protein>